<organism evidence="2 3">
    <name type="scientific">Salinarimonas ramus</name>
    <dbReference type="NCBI Taxonomy" id="690164"/>
    <lineage>
        <taxon>Bacteria</taxon>
        <taxon>Pseudomonadati</taxon>
        <taxon>Pseudomonadota</taxon>
        <taxon>Alphaproteobacteria</taxon>
        <taxon>Hyphomicrobiales</taxon>
        <taxon>Salinarimonadaceae</taxon>
        <taxon>Salinarimonas</taxon>
    </lineage>
</organism>
<dbReference type="NCBIfam" id="TIGR02301">
    <property type="entry name" value="TIGR02301 family protein"/>
    <property type="match status" value="1"/>
</dbReference>
<reference evidence="2 3" key="1">
    <citation type="journal article" date="2014" name="Int. J. Syst. Evol. Microbiol.">
        <title>Complete genome sequence of Corynebacterium casei LMG S-19264T (=DSM 44701T), isolated from a smear-ripened cheese.</title>
        <authorList>
            <consortium name="US DOE Joint Genome Institute (JGI-PGF)"/>
            <person name="Walter F."/>
            <person name="Albersmeier A."/>
            <person name="Kalinowski J."/>
            <person name="Ruckert C."/>
        </authorList>
    </citation>
    <scope>NUCLEOTIDE SEQUENCE [LARGE SCALE GENOMIC DNA]</scope>
    <source>
        <strain evidence="2 3">CGMCC 1.9161</strain>
    </source>
</reference>
<keyword evidence="1" id="KW-0732">Signal</keyword>
<evidence type="ECO:0000313" key="2">
    <source>
        <dbReference type="EMBL" id="GGK30204.1"/>
    </source>
</evidence>
<protein>
    <submittedName>
        <fullName evidence="2">TIGR02301 family protein</fullName>
    </submittedName>
</protein>
<dbReference type="Pfam" id="PF09539">
    <property type="entry name" value="DUF2385"/>
    <property type="match status" value="1"/>
</dbReference>
<gene>
    <name evidence="2" type="ORF">GCM10011322_15930</name>
</gene>
<dbReference type="AlphaFoldDB" id="A0A917V393"/>
<accession>A0A917V393</accession>
<evidence type="ECO:0000313" key="3">
    <source>
        <dbReference type="Proteomes" id="UP000600449"/>
    </source>
</evidence>
<evidence type="ECO:0000256" key="1">
    <source>
        <dbReference type="SAM" id="SignalP"/>
    </source>
</evidence>
<proteinExistence type="predicted"/>
<name>A0A917V393_9HYPH</name>
<dbReference type="InterPro" id="IPR012645">
    <property type="entry name" value="CHP02301"/>
</dbReference>
<dbReference type="EMBL" id="BMMF01000004">
    <property type="protein sequence ID" value="GGK30204.1"/>
    <property type="molecule type" value="Genomic_DNA"/>
</dbReference>
<comment type="caution">
    <text evidence="2">The sequence shown here is derived from an EMBL/GenBank/DDBJ whole genome shotgun (WGS) entry which is preliminary data.</text>
</comment>
<dbReference type="RefSeq" id="WP_188911443.1">
    <property type="nucleotide sequence ID" value="NZ_BMMF01000004.1"/>
</dbReference>
<feature type="chain" id="PRO_5037434652" evidence="1">
    <location>
        <begin position="26"/>
        <end position="134"/>
    </location>
</feature>
<dbReference type="Proteomes" id="UP000600449">
    <property type="component" value="Unassembled WGS sequence"/>
</dbReference>
<sequence length="134" mass="14355">MSRARARAGALLLAAALGLVAPALAQDAPPPVEPTPAPAYEPDLMRLSEVMGALAFLRDLCGDADAPEWPARMQRLIEAEGETRAERLAGAYNRGYRAFALTYRVCTPAAERAIAGYLVEGERLSRSVARRFGG</sequence>
<feature type="signal peptide" evidence="1">
    <location>
        <begin position="1"/>
        <end position="25"/>
    </location>
</feature>
<keyword evidence="3" id="KW-1185">Reference proteome</keyword>